<evidence type="ECO:0000313" key="1">
    <source>
        <dbReference type="Proteomes" id="UP000887574"/>
    </source>
</evidence>
<name>A0A915CNN5_9BILA</name>
<protein>
    <submittedName>
        <fullName evidence="2">Uncharacterized protein</fullName>
    </submittedName>
</protein>
<keyword evidence="1" id="KW-1185">Reference proteome</keyword>
<evidence type="ECO:0000313" key="2">
    <source>
        <dbReference type="WBParaSite" id="jg10905"/>
    </source>
</evidence>
<dbReference type="WBParaSite" id="jg10905">
    <property type="protein sequence ID" value="jg10905"/>
    <property type="gene ID" value="jg10905"/>
</dbReference>
<dbReference type="AlphaFoldDB" id="A0A915CNN5"/>
<reference evidence="2" key="1">
    <citation type="submission" date="2022-11" db="UniProtKB">
        <authorList>
            <consortium name="WormBaseParasite"/>
        </authorList>
    </citation>
    <scope>IDENTIFICATION</scope>
</reference>
<organism evidence="1 2">
    <name type="scientific">Ditylenchus dipsaci</name>
    <dbReference type="NCBI Taxonomy" id="166011"/>
    <lineage>
        <taxon>Eukaryota</taxon>
        <taxon>Metazoa</taxon>
        <taxon>Ecdysozoa</taxon>
        <taxon>Nematoda</taxon>
        <taxon>Chromadorea</taxon>
        <taxon>Rhabditida</taxon>
        <taxon>Tylenchina</taxon>
        <taxon>Tylenchomorpha</taxon>
        <taxon>Sphaerularioidea</taxon>
        <taxon>Anguinidae</taxon>
        <taxon>Anguininae</taxon>
        <taxon>Ditylenchus</taxon>
    </lineage>
</organism>
<proteinExistence type="predicted"/>
<sequence>MFYKGTFTPTTTPTTTTTTTFINEPLAKFDVEMEEAPITRLEAQRALRLVRQYVEKNFANPQLLRQSDALDEAFWQDGQKKRKQSSLSDFFKPLT</sequence>
<dbReference type="Proteomes" id="UP000887574">
    <property type="component" value="Unplaced"/>
</dbReference>
<accession>A0A915CNN5</accession>